<accession>A0A0E9UWD9</accession>
<reference evidence="1" key="1">
    <citation type="submission" date="2014-11" db="EMBL/GenBank/DDBJ databases">
        <authorList>
            <person name="Amaro Gonzalez C."/>
        </authorList>
    </citation>
    <scope>NUCLEOTIDE SEQUENCE</scope>
</reference>
<organism evidence="1">
    <name type="scientific">Anguilla anguilla</name>
    <name type="common">European freshwater eel</name>
    <name type="synonym">Muraena anguilla</name>
    <dbReference type="NCBI Taxonomy" id="7936"/>
    <lineage>
        <taxon>Eukaryota</taxon>
        <taxon>Metazoa</taxon>
        <taxon>Chordata</taxon>
        <taxon>Craniata</taxon>
        <taxon>Vertebrata</taxon>
        <taxon>Euteleostomi</taxon>
        <taxon>Actinopterygii</taxon>
        <taxon>Neopterygii</taxon>
        <taxon>Teleostei</taxon>
        <taxon>Anguilliformes</taxon>
        <taxon>Anguillidae</taxon>
        <taxon>Anguilla</taxon>
    </lineage>
</organism>
<dbReference type="EMBL" id="GBXM01038511">
    <property type="protein sequence ID" value="JAH70066.1"/>
    <property type="molecule type" value="Transcribed_RNA"/>
</dbReference>
<dbReference type="AlphaFoldDB" id="A0A0E9UWD9"/>
<name>A0A0E9UWD9_ANGAN</name>
<reference evidence="1" key="2">
    <citation type="journal article" date="2015" name="Fish Shellfish Immunol.">
        <title>Early steps in the European eel (Anguilla anguilla)-Vibrio vulnificus interaction in the gills: Role of the RtxA13 toxin.</title>
        <authorList>
            <person name="Callol A."/>
            <person name="Pajuelo D."/>
            <person name="Ebbesson L."/>
            <person name="Teles M."/>
            <person name="MacKenzie S."/>
            <person name="Amaro C."/>
        </authorList>
    </citation>
    <scope>NUCLEOTIDE SEQUENCE</scope>
</reference>
<proteinExistence type="predicted"/>
<evidence type="ECO:0000313" key="1">
    <source>
        <dbReference type="EMBL" id="JAH70066.1"/>
    </source>
</evidence>
<sequence length="21" mass="2424">MFRHKCLKSTQIEICCGLVTL</sequence>
<protein>
    <submittedName>
        <fullName evidence="1">Uncharacterized protein</fullName>
    </submittedName>
</protein>